<evidence type="ECO:0000256" key="1">
    <source>
        <dbReference type="SAM" id="MobiDB-lite"/>
    </source>
</evidence>
<feature type="compositionally biased region" description="Basic and acidic residues" evidence="1">
    <location>
        <begin position="111"/>
        <end position="123"/>
    </location>
</feature>
<name>A0A814Z387_ADIRI</name>
<evidence type="ECO:0000313" key="2">
    <source>
        <dbReference type="EMBL" id="CAF1236587.1"/>
    </source>
</evidence>
<dbReference type="EMBL" id="CAJNOJ010000170">
    <property type="protein sequence ID" value="CAF1236587.1"/>
    <property type="molecule type" value="Genomic_DNA"/>
</dbReference>
<feature type="compositionally biased region" description="Polar residues" evidence="1">
    <location>
        <begin position="90"/>
        <end position="107"/>
    </location>
</feature>
<comment type="caution">
    <text evidence="2">The sequence shown here is derived from an EMBL/GenBank/DDBJ whole genome shotgun (WGS) entry which is preliminary data.</text>
</comment>
<keyword evidence="4" id="KW-1185">Reference proteome</keyword>
<accession>A0A814Z387</accession>
<evidence type="ECO:0000313" key="3">
    <source>
        <dbReference type="EMBL" id="CAF1378091.1"/>
    </source>
</evidence>
<evidence type="ECO:0000313" key="4">
    <source>
        <dbReference type="Proteomes" id="UP000663828"/>
    </source>
</evidence>
<protein>
    <submittedName>
        <fullName evidence="2">Uncharacterized protein</fullName>
    </submittedName>
</protein>
<dbReference type="EMBL" id="CAJNOR010003106">
    <property type="protein sequence ID" value="CAF1378091.1"/>
    <property type="molecule type" value="Genomic_DNA"/>
</dbReference>
<organism evidence="2 5">
    <name type="scientific">Adineta ricciae</name>
    <name type="common">Rotifer</name>
    <dbReference type="NCBI Taxonomy" id="249248"/>
    <lineage>
        <taxon>Eukaryota</taxon>
        <taxon>Metazoa</taxon>
        <taxon>Spiralia</taxon>
        <taxon>Gnathifera</taxon>
        <taxon>Rotifera</taxon>
        <taxon>Eurotatoria</taxon>
        <taxon>Bdelloidea</taxon>
        <taxon>Adinetida</taxon>
        <taxon>Adinetidae</taxon>
        <taxon>Adineta</taxon>
    </lineage>
</organism>
<dbReference type="OrthoDB" id="10030396at2759"/>
<feature type="region of interest" description="Disordered" evidence="1">
    <location>
        <begin position="1"/>
        <end position="131"/>
    </location>
</feature>
<evidence type="ECO:0000313" key="5">
    <source>
        <dbReference type="Proteomes" id="UP000663852"/>
    </source>
</evidence>
<sequence>MAKKATPTDLSSSEFNEETTSSDDQEKTSTKRRSKKNSVKSYVTDILSKRESEDGQPADLAQTEIRIDSSSDSYRNNDIASAFRHYPSNPEGNVRTNAQRQQGQSTSSDEETGRELPTEHSGDADDSIAELNLDPNPIYEQRESAEQVYKQKVYLRQLQPPTPQPVEIQVQEVLINAQTDKPPIHVHVGHRAPRTPSPIIIKTAPPPPPPLSDTNQPVIYNKYVPPPKQPPQQVIIHRHPDMPPKPRPIIVEQWLPYKPAPKRIIKHSIPREALQTPPPPHNIIVAYSKPRAIIEVELVRLPVVKIDPQQYQQMTINGSLDAMQYPQFQHEQQYFSRNRPARSASSSDQINWRI</sequence>
<dbReference type="AlphaFoldDB" id="A0A814Z387"/>
<reference evidence="2" key="1">
    <citation type="submission" date="2021-02" db="EMBL/GenBank/DDBJ databases">
        <authorList>
            <person name="Nowell W R."/>
        </authorList>
    </citation>
    <scope>NUCLEOTIDE SEQUENCE</scope>
</reference>
<dbReference type="Proteomes" id="UP000663828">
    <property type="component" value="Unassembled WGS sequence"/>
</dbReference>
<proteinExistence type="predicted"/>
<dbReference type="Proteomes" id="UP000663852">
    <property type="component" value="Unassembled WGS sequence"/>
</dbReference>
<feature type="compositionally biased region" description="Polar residues" evidence="1">
    <location>
        <begin position="68"/>
        <end position="79"/>
    </location>
</feature>
<gene>
    <name evidence="2" type="ORF">EDS130_LOCUS27224</name>
    <name evidence="3" type="ORF">XAT740_LOCUS32918</name>
</gene>